<keyword evidence="6" id="KW-0539">Nucleus</keyword>
<evidence type="ECO:0000256" key="4">
    <source>
        <dbReference type="ARBA" id="ARBA00022771"/>
    </source>
</evidence>
<keyword evidence="5" id="KW-0862">Zinc</keyword>
<dbReference type="PROSITE" id="PS00028">
    <property type="entry name" value="ZINC_FINGER_C2H2_1"/>
    <property type="match status" value="3"/>
</dbReference>
<evidence type="ECO:0000313" key="11">
    <source>
        <dbReference type="WBParaSite" id="ACRNAN_Path_49.g181.t1"/>
    </source>
</evidence>
<dbReference type="SUPFAM" id="SSF57667">
    <property type="entry name" value="beta-beta-alpha zinc fingers"/>
    <property type="match status" value="1"/>
</dbReference>
<feature type="compositionally biased region" description="Basic and acidic residues" evidence="8">
    <location>
        <begin position="463"/>
        <end position="474"/>
    </location>
</feature>
<evidence type="ECO:0000256" key="7">
    <source>
        <dbReference type="PROSITE-ProRule" id="PRU00042"/>
    </source>
</evidence>
<keyword evidence="10" id="KW-1185">Reference proteome</keyword>
<feature type="compositionally biased region" description="Low complexity" evidence="8">
    <location>
        <begin position="129"/>
        <end position="147"/>
    </location>
</feature>
<keyword evidence="4 7" id="KW-0863">Zinc-finger</keyword>
<evidence type="ECO:0000256" key="5">
    <source>
        <dbReference type="ARBA" id="ARBA00022833"/>
    </source>
</evidence>
<keyword evidence="2" id="KW-0479">Metal-binding</keyword>
<feature type="domain" description="C2H2-type" evidence="9">
    <location>
        <begin position="309"/>
        <end position="331"/>
    </location>
</feature>
<sequence>MSSNQEENQEKPSLDQNETSTNRQLPLNLSRNTNSSSQLASDQPPAPGIVVPISPDVMAQGLLAIGGCRQCSRTFTDRLELIHHFVDHFPAIFYSFEQRKISSGPHCDMLGNPASNFSDLHKKLIEELSNSSTSSSHATPARTSTTPPSLPVSIERHQGTSMATATATPMIVTAPLFSPLPTPFEHKFKHEKKKAHNLHPAMAKSIGKPFGRLPSDLPYHMCPYCCQTFLDTVSYDEHVNAHKMMFNSVSEAAGSSTNKCHYCDMQFSNVFLLTEHQKLHAQTCNLCNQIFMTVFDLNLHMGTHTGFSYDCKDCGRCFPSRKTLAEHNRTHRMVSSDSPAESRPESKEAVSSVTTTTSNLSPKKIKIEKPIMEEKPESLFLSNPYFAKLMHNSPRKRRQRFARDSASEENLEALNPKSSKRHRGTRPEPRVLGIDSSQQLNDSVEKHQEVDVDVEANDSPPNENRKQPEAEKDAMPMPGNLMAALLGQMQPNSQAEFMAVLFQSQNR</sequence>
<evidence type="ECO:0000256" key="2">
    <source>
        <dbReference type="ARBA" id="ARBA00022723"/>
    </source>
</evidence>
<feature type="compositionally biased region" description="Polar residues" evidence="8">
    <location>
        <begin position="14"/>
        <end position="41"/>
    </location>
</feature>
<dbReference type="Proteomes" id="UP000887540">
    <property type="component" value="Unplaced"/>
</dbReference>
<evidence type="ECO:0000259" key="9">
    <source>
        <dbReference type="PROSITE" id="PS50157"/>
    </source>
</evidence>
<dbReference type="InterPro" id="IPR036236">
    <property type="entry name" value="Znf_C2H2_sf"/>
</dbReference>
<dbReference type="GO" id="GO:0005634">
    <property type="term" value="C:nucleus"/>
    <property type="evidence" value="ECO:0007669"/>
    <property type="project" value="UniProtKB-SubCell"/>
</dbReference>
<dbReference type="InterPro" id="IPR013087">
    <property type="entry name" value="Znf_C2H2_type"/>
</dbReference>
<protein>
    <submittedName>
        <fullName evidence="11">C2H2-type domain-containing protein</fullName>
    </submittedName>
</protein>
<feature type="region of interest" description="Disordered" evidence="8">
    <location>
        <begin position="1"/>
        <end position="52"/>
    </location>
</feature>
<evidence type="ECO:0000313" key="10">
    <source>
        <dbReference type="Proteomes" id="UP000887540"/>
    </source>
</evidence>
<dbReference type="InterPro" id="IPR050888">
    <property type="entry name" value="ZnF_C2H2-type_TF"/>
</dbReference>
<dbReference type="PANTHER" id="PTHR24406">
    <property type="entry name" value="TRANSCRIPTIONAL REPRESSOR CTCFL-RELATED"/>
    <property type="match status" value="1"/>
</dbReference>
<dbReference type="SMART" id="SM00355">
    <property type="entry name" value="ZnF_C2H2"/>
    <property type="match status" value="5"/>
</dbReference>
<keyword evidence="3" id="KW-0677">Repeat</keyword>
<feature type="region of interest" description="Disordered" evidence="8">
    <location>
        <begin position="328"/>
        <end position="361"/>
    </location>
</feature>
<proteinExistence type="predicted"/>
<feature type="region of interest" description="Disordered" evidence="8">
    <location>
        <begin position="128"/>
        <end position="153"/>
    </location>
</feature>
<name>A0A914C8R7_9BILA</name>
<dbReference type="AlphaFoldDB" id="A0A914C8R7"/>
<organism evidence="10 11">
    <name type="scientific">Acrobeloides nanus</name>
    <dbReference type="NCBI Taxonomy" id="290746"/>
    <lineage>
        <taxon>Eukaryota</taxon>
        <taxon>Metazoa</taxon>
        <taxon>Ecdysozoa</taxon>
        <taxon>Nematoda</taxon>
        <taxon>Chromadorea</taxon>
        <taxon>Rhabditida</taxon>
        <taxon>Tylenchina</taxon>
        <taxon>Cephalobomorpha</taxon>
        <taxon>Cephaloboidea</taxon>
        <taxon>Cephalobidae</taxon>
        <taxon>Acrobeloides</taxon>
    </lineage>
</organism>
<reference evidence="11" key="1">
    <citation type="submission" date="2022-11" db="UniProtKB">
        <authorList>
            <consortium name="WormBaseParasite"/>
        </authorList>
    </citation>
    <scope>IDENTIFICATION</scope>
</reference>
<evidence type="ECO:0000256" key="8">
    <source>
        <dbReference type="SAM" id="MobiDB-lite"/>
    </source>
</evidence>
<dbReference type="Pfam" id="PF00096">
    <property type="entry name" value="zf-C2H2"/>
    <property type="match status" value="1"/>
</dbReference>
<evidence type="ECO:0000256" key="6">
    <source>
        <dbReference type="ARBA" id="ARBA00023242"/>
    </source>
</evidence>
<evidence type="ECO:0000256" key="3">
    <source>
        <dbReference type="ARBA" id="ARBA00022737"/>
    </source>
</evidence>
<feature type="region of interest" description="Disordered" evidence="8">
    <location>
        <begin position="391"/>
        <end position="477"/>
    </location>
</feature>
<dbReference type="GO" id="GO:0008270">
    <property type="term" value="F:zinc ion binding"/>
    <property type="evidence" value="ECO:0007669"/>
    <property type="project" value="UniProtKB-KW"/>
</dbReference>
<feature type="domain" description="C2H2-type" evidence="9">
    <location>
        <begin position="282"/>
        <end position="306"/>
    </location>
</feature>
<feature type="domain" description="C2H2-type" evidence="9">
    <location>
        <begin position="258"/>
        <end position="281"/>
    </location>
</feature>
<dbReference type="PROSITE" id="PS50157">
    <property type="entry name" value="ZINC_FINGER_C2H2_2"/>
    <property type="match status" value="3"/>
</dbReference>
<evidence type="ECO:0000256" key="1">
    <source>
        <dbReference type="ARBA" id="ARBA00004123"/>
    </source>
</evidence>
<dbReference type="Gene3D" id="3.30.160.60">
    <property type="entry name" value="Classic Zinc Finger"/>
    <property type="match status" value="2"/>
</dbReference>
<dbReference type="WBParaSite" id="ACRNAN_Path_49.g181.t1">
    <property type="protein sequence ID" value="ACRNAN_Path_49.g181.t1"/>
    <property type="gene ID" value="ACRNAN_Path_49.g181"/>
</dbReference>
<comment type="subcellular location">
    <subcellularLocation>
        <location evidence="1">Nucleus</location>
    </subcellularLocation>
</comment>
<accession>A0A914C8R7</accession>